<comment type="similarity">
    <text evidence="1">Belongs to the 'phage' integrase family.</text>
</comment>
<evidence type="ECO:0000256" key="2">
    <source>
        <dbReference type="ARBA" id="ARBA00022908"/>
    </source>
</evidence>
<dbReference type="InterPro" id="IPR010998">
    <property type="entry name" value="Integrase_recombinase_N"/>
</dbReference>
<keyword evidence="4" id="KW-0233">DNA recombination</keyword>
<dbReference type="GO" id="GO:0003677">
    <property type="term" value="F:DNA binding"/>
    <property type="evidence" value="ECO:0007669"/>
    <property type="project" value="UniProtKB-UniRule"/>
</dbReference>
<dbReference type="InterPro" id="IPR004107">
    <property type="entry name" value="Integrase_SAM-like_N"/>
</dbReference>
<dbReference type="CDD" id="cd01189">
    <property type="entry name" value="INT_ICEBs1_C_like"/>
    <property type="match status" value="1"/>
</dbReference>
<dbReference type="InterPro" id="IPR002104">
    <property type="entry name" value="Integrase_catalytic"/>
</dbReference>
<evidence type="ECO:0000256" key="1">
    <source>
        <dbReference type="ARBA" id="ARBA00008857"/>
    </source>
</evidence>
<reference evidence="5 6" key="1">
    <citation type="submission" date="2017-10" db="EMBL/GenBank/DDBJ databases">
        <title>Draft genomes of the Enterococcus faecium isolated from human feces before and after Helicobacter pylori eradication therapy.</title>
        <authorList>
            <person name="Prianichniikov N.A."/>
            <person name="Glushchenko O.E."/>
            <person name="Malakhova M.V."/>
        </authorList>
    </citation>
    <scope>NUCLEOTIDE SEQUENCE [LARGE SCALE GENOMIC DNA]</scope>
    <source>
        <strain evidence="5 6">Hp_5-7</strain>
    </source>
</reference>
<dbReference type="PROSITE" id="PS51900">
    <property type="entry name" value="CB"/>
    <property type="match status" value="1"/>
</dbReference>
<dbReference type="PANTHER" id="PTHR30349:SF64">
    <property type="entry name" value="PROPHAGE INTEGRASE INTD-RELATED"/>
    <property type="match status" value="1"/>
</dbReference>
<dbReference type="Gene3D" id="1.10.443.10">
    <property type="entry name" value="Intergrase catalytic core"/>
    <property type="match status" value="1"/>
</dbReference>
<accession>A0A0V7Y246</accession>
<dbReference type="Pfam" id="PF00589">
    <property type="entry name" value="Phage_integrase"/>
    <property type="match status" value="1"/>
</dbReference>
<dbReference type="PANTHER" id="PTHR30349">
    <property type="entry name" value="PHAGE INTEGRASE-RELATED"/>
    <property type="match status" value="1"/>
</dbReference>
<dbReference type="EMBL" id="PCGC01000014">
    <property type="protein sequence ID" value="PHL21571.1"/>
    <property type="molecule type" value="Genomic_DNA"/>
</dbReference>
<proteinExistence type="inferred from homology"/>
<dbReference type="Proteomes" id="UP000224303">
    <property type="component" value="Unassembled WGS sequence"/>
</dbReference>
<organism evidence="5 6">
    <name type="scientific">Enterococcus faecium</name>
    <name type="common">Streptococcus faecium</name>
    <dbReference type="NCBI Taxonomy" id="1352"/>
    <lineage>
        <taxon>Bacteria</taxon>
        <taxon>Bacillati</taxon>
        <taxon>Bacillota</taxon>
        <taxon>Bacilli</taxon>
        <taxon>Lactobacillales</taxon>
        <taxon>Enterococcaceae</taxon>
        <taxon>Enterococcus</taxon>
    </lineage>
</organism>
<keyword evidence="2" id="KW-0229">DNA integration</keyword>
<dbReference type="RefSeq" id="WP_002301560.1">
    <property type="nucleotide sequence ID" value="NZ_AP019394.1"/>
</dbReference>
<protein>
    <submittedName>
        <fullName evidence="5">Site-specific integrase</fullName>
    </submittedName>
</protein>
<evidence type="ECO:0000313" key="6">
    <source>
        <dbReference type="Proteomes" id="UP000224303"/>
    </source>
</evidence>
<dbReference type="PROSITE" id="PS51898">
    <property type="entry name" value="TYR_RECOMBINASE"/>
    <property type="match status" value="1"/>
</dbReference>
<dbReference type="Pfam" id="PF14659">
    <property type="entry name" value="Phage_int_SAM_3"/>
    <property type="match status" value="1"/>
</dbReference>
<sequence>MRGGVRKRGKRWYYYFEDINDDGSRKKVEKVGGDTRPEAEAALRKVLSDIDETGQYFLGTDTRVKQYLDFWMEEYVKLNLKYNTYENYRFTIKNHINGYLGKKKLTDLSPALLQNFINAEFKKGYSKKTMTITHSVLKNALNMAVYPWGLIKQNPMLYVKIPKYEERPTTKKDLKIISLEDFDHMLEITPEGHPFYIPLNIGFYTGMRVGEVCGLTWDNVDFSNGTITVEKQMVKNDGEWVYGTPKTSSSNRTIFIGQTLLAILKKHKKQQLENRMKYGKLYIDSNAVCTKEDGELVTPSVVKWNTRRISNALSLSFNFHSLRHTHATLLLENGAKMKEISERLGHSRISITMDTYSHVTDKMRNETVDIMENLRKNS</sequence>
<dbReference type="GO" id="GO:0015074">
    <property type="term" value="P:DNA integration"/>
    <property type="evidence" value="ECO:0007669"/>
    <property type="project" value="UniProtKB-KW"/>
</dbReference>
<dbReference type="InterPro" id="IPR044068">
    <property type="entry name" value="CB"/>
</dbReference>
<dbReference type="Gene3D" id="1.10.150.130">
    <property type="match status" value="1"/>
</dbReference>
<evidence type="ECO:0000256" key="4">
    <source>
        <dbReference type="ARBA" id="ARBA00023172"/>
    </source>
</evidence>
<comment type="caution">
    <text evidence="5">The sequence shown here is derived from an EMBL/GenBank/DDBJ whole genome shotgun (WGS) entry which is preliminary data.</text>
</comment>
<gene>
    <name evidence="5" type="ORF">CQR37_07785</name>
</gene>
<keyword evidence="3" id="KW-0238">DNA-binding</keyword>
<dbReference type="SUPFAM" id="SSF56349">
    <property type="entry name" value="DNA breaking-rejoining enzymes"/>
    <property type="match status" value="1"/>
</dbReference>
<evidence type="ECO:0000313" key="5">
    <source>
        <dbReference type="EMBL" id="PHL21571.1"/>
    </source>
</evidence>
<dbReference type="InterPro" id="IPR050090">
    <property type="entry name" value="Tyrosine_recombinase_XerCD"/>
</dbReference>
<dbReference type="InterPro" id="IPR013762">
    <property type="entry name" value="Integrase-like_cat_sf"/>
</dbReference>
<name>A0A0V7Y246_ENTFC</name>
<dbReference type="AlphaFoldDB" id="A0A0V7Y246"/>
<dbReference type="GO" id="GO:0006310">
    <property type="term" value="P:DNA recombination"/>
    <property type="evidence" value="ECO:0007669"/>
    <property type="project" value="UniProtKB-KW"/>
</dbReference>
<evidence type="ECO:0000256" key="3">
    <source>
        <dbReference type="ARBA" id="ARBA00023125"/>
    </source>
</evidence>
<dbReference type="InterPro" id="IPR011010">
    <property type="entry name" value="DNA_brk_join_enz"/>
</dbReference>